<evidence type="ECO:0000313" key="2">
    <source>
        <dbReference type="EMBL" id="UUW40215.1"/>
    </source>
</evidence>
<dbReference type="GO" id="GO:0003677">
    <property type="term" value="F:DNA binding"/>
    <property type="evidence" value="ECO:0007669"/>
    <property type="project" value="InterPro"/>
</dbReference>
<dbReference type="Proteomes" id="UP001059196">
    <property type="component" value="Segment"/>
</dbReference>
<evidence type="ECO:0000313" key="3">
    <source>
        <dbReference type="Proteomes" id="UP001059196"/>
    </source>
</evidence>
<dbReference type="Gene3D" id="1.10.260.40">
    <property type="entry name" value="lambda repressor-like DNA-binding domains"/>
    <property type="match status" value="1"/>
</dbReference>
<proteinExistence type="predicted"/>
<reference evidence="2" key="1">
    <citation type="submission" date="2022-07" db="EMBL/GenBank/DDBJ databases">
        <authorList>
            <person name="Kazantseva O.A."/>
            <person name="Piligrimova E.G."/>
            <person name="Shadrin A.M."/>
        </authorList>
    </citation>
    <scope>NUCLEOTIDE SEQUENCE</scope>
</reference>
<dbReference type="Pfam" id="PF13443">
    <property type="entry name" value="HTH_26"/>
    <property type="match status" value="1"/>
</dbReference>
<sequence>MSIFQRVKDLATDRGLSIAELERKLNFSPNTLYKLKSQKPSIDRIEAIAKYFDVSTDYILGRTDKKYWELTDKDEKDIQKKLEELIEDMTKADALAFSKDSEPMSEETKQLLIVSLENSLRLGKQMAKKKFTPKKYRNED</sequence>
<dbReference type="SUPFAM" id="SSF47413">
    <property type="entry name" value="lambda repressor-like DNA-binding domains"/>
    <property type="match status" value="1"/>
</dbReference>
<dbReference type="InterPro" id="IPR010982">
    <property type="entry name" value="Lambda_DNA-bd_dom_sf"/>
</dbReference>
<dbReference type="InterPro" id="IPR001387">
    <property type="entry name" value="Cro/C1-type_HTH"/>
</dbReference>
<organism evidence="2 3">
    <name type="scientific">Bacillus phage B13</name>
    <dbReference type="NCBI Taxonomy" id="2969659"/>
    <lineage>
        <taxon>Viruses</taxon>
        <taxon>Duplodnaviria</taxon>
        <taxon>Heunggongvirae</taxon>
        <taxon>Uroviricota</taxon>
        <taxon>Caudoviricetes</taxon>
        <taxon>Bunatrivirus</taxon>
        <taxon>Bunatrivirus B13</taxon>
    </lineage>
</organism>
<feature type="domain" description="HTH cro/C1-type" evidence="1">
    <location>
        <begin position="6"/>
        <end position="59"/>
    </location>
</feature>
<name>A0A9E7PJI8_9CAUD</name>
<dbReference type="SMART" id="SM00530">
    <property type="entry name" value="HTH_XRE"/>
    <property type="match status" value="1"/>
</dbReference>
<keyword evidence="3" id="KW-1185">Reference proteome</keyword>
<gene>
    <name evidence="2" type="ORF">phageB13_29</name>
</gene>
<dbReference type="CDD" id="cd00093">
    <property type="entry name" value="HTH_XRE"/>
    <property type="match status" value="1"/>
</dbReference>
<evidence type="ECO:0000259" key="1">
    <source>
        <dbReference type="SMART" id="SM00530"/>
    </source>
</evidence>
<protein>
    <submittedName>
        <fullName evidence="2">Repressor protein</fullName>
    </submittedName>
</protein>
<dbReference type="EMBL" id="OP066531">
    <property type="protein sequence ID" value="UUW40215.1"/>
    <property type="molecule type" value="Genomic_DNA"/>
</dbReference>
<accession>A0A9E7PJI8</accession>